<dbReference type="OrthoDB" id="608866at2759"/>
<dbReference type="EMBL" id="LNRQ01000008">
    <property type="protein sequence ID" value="KZM85133.1"/>
    <property type="molecule type" value="Genomic_DNA"/>
</dbReference>
<dbReference type="Gramene" id="KZM85133">
    <property type="protein sequence ID" value="KZM85133"/>
    <property type="gene ID" value="DCAR_027445"/>
</dbReference>
<sequence length="148" mass="16304">MRDGVTKHGVGKWRIILSDPEFSIWRTILSDPEFSTVLVQASVTMATIVRKQLSTNIVSKYRTVVVEFKYHKVQVVTLAIAGSLSIKNEEVQVSVTLATIVPNQGLAGSSKHLRNSWKALNQEPTGVFGTALYGFGNAGNMGDRHQLY</sequence>
<proteinExistence type="predicted"/>
<name>A0A175YNT7_DAUCS</name>
<protein>
    <submittedName>
        <fullName evidence="1">Uncharacterized protein</fullName>
    </submittedName>
</protein>
<reference evidence="1" key="1">
    <citation type="journal article" date="2016" name="Nat. Genet.">
        <title>A high-quality carrot genome assembly provides new insights into carotenoid accumulation and asterid genome evolution.</title>
        <authorList>
            <person name="Iorizzo M."/>
            <person name="Ellison S."/>
            <person name="Senalik D."/>
            <person name="Zeng P."/>
            <person name="Satapoomin P."/>
            <person name="Huang J."/>
            <person name="Bowman M."/>
            <person name="Iovene M."/>
            <person name="Sanseverino W."/>
            <person name="Cavagnaro P."/>
            <person name="Yildiz M."/>
            <person name="Macko-Podgorni A."/>
            <person name="Moranska E."/>
            <person name="Grzebelus E."/>
            <person name="Grzebelus D."/>
            <person name="Ashrafi H."/>
            <person name="Zheng Z."/>
            <person name="Cheng S."/>
            <person name="Spooner D."/>
            <person name="Van Deynze A."/>
            <person name="Simon P."/>
        </authorList>
    </citation>
    <scope>NUCLEOTIDE SEQUENCE [LARGE SCALE GENOMIC DNA]</scope>
    <source>
        <tissue evidence="1">Leaf</tissue>
    </source>
</reference>
<accession>A0A175YNT7</accession>
<keyword evidence="3" id="KW-1185">Reference proteome</keyword>
<evidence type="ECO:0000313" key="2">
    <source>
        <dbReference type="EMBL" id="WOH12584.1"/>
    </source>
</evidence>
<evidence type="ECO:0000313" key="1">
    <source>
        <dbReference type="EMBL" id="KZM85133.1"/>
    </source>
</evidence>
<reference evidence="2" key="2">
    <citation type="submission" date="2022-03" db="EMBL/GenBank/DDBJ databases">
        <title>Draft title - Genomic analysis of global carrot germplasm unveils the trajectory of domestication and the origin of high carotenoid orange carrot.</title>
        <authorList>
            <person name="Iorizzo M."/>
            <person name="Ellison S."/>
            <person name="Senalik D."/>
            <person name="Macko-Podgorni A."/>
            <person name="Grzebelus D."/>
            <person name="Bostan H."/>
            <person name="Rolling W."/>
            <person name="Curaba J."/>
            <person name="Simon P."/>
        </authorList>
    </citation>
    <scope>NUCLEOTIDE SEQUENCE</scope>
    <source>
        <tissue evidence="2">Leaf</tissue>
    </source>
</reference>
<dbReference type="EMBL" id="CP093350">
    <property type="protein sequence ID" value="WOH12584.1"/>
    <property type="molecule type" value="Genomic_DNA"/>
</dbReference>
<organism evidence="1">
    <name type="scientific">Daucus carota subsp. sativus</name>
    <name type="common">Carrot</name>
    <dbReference type="NCBI Taxonomy" id="79200"/>
    <lineage>
        <taxon>Eukaryota</taxon>
        <taxon>Viridiplantae</taxon>
        <taxon>Streptophyta</taxon>
        <taxon>Embryophyta</taxon>
        <taxon>Tracheophyta</taxon>
        <taxon>Spermatophyta</taxon>
        <taxon>Magnoliopsida</taxon>
        <taxon>eudicotyledons</taxon>
        <taxon>Gunneridae</taxon>
        <taxon>Pentapetalae</taxon>
        <taxon>asterids</taxon>
        <taxon>campanulids</taxon>
        <taxon>Apiales</taxon>
        <taxon>Apiaceae</taxon>
        <taxon>Apioideae</taxon>
        <taxon>Scandiceae</taxon>
        <taxon>Daucinae</taxon>
        <taxon>Daucus</taxon>
        <taxon>Daucus sect. Daucus</taxon>
    </lineage>
</organism>
<dbReference type="Proteomes" id="UP000077755">
    <property type="component" value="Chromosome 8"/>
</dbReference>
<evidence type="ECO:0000313" key="3">
    <source>
        <dbReference type="Proteomes" id="UP000077755"/>
    </source>
</evidence>
<dbReference type="AlphaFoldDB" id="A0A175YNT7"/>
<dbReference type="KEGG" id="dcr:108198406"/>
<gene>
    <name evidence="1" type="ORF">DCAR_027445</name>
    <name evidence="2" type="ORF">DCAR_0832089</name>
</gene>